<dbReference type="InterPro" id="IPR018083">
    <property type="entry name" value="Sterol_reductase_CS"/>
</dbReference>
<keyword evidence="9" id="KW-0443">Lipid metabolism</keyword>
<feature type="transmembrane region" description="Helical" evidence="13">
    <location>
        <begin position="185"/>
        <end position="205"/>
    </location>
</feature>
<keyword evidence="15" id="KW-1185">Reference proteome</keyword>
<keyword evidence="10 13" id="KW-0472">Membrane</keyword>
<comment type="similarity">
    <text evidence="2">Belongs to the ERG4/ERG24 family.</text>
</comment>
<keyword evidence="8" id="KW-0756">Sterol biosynthesis</keyword>
<evidence type="ECO:0000256" key="1">
    <source>
        <dbReference type="ARBA" id="ARBA00004141"/>
    </source>
</evidence>
<dbReference type="Pfam" id="PF01222">
    <property type="entry name" value="ERG4_ERG24"/>
    <property type="match status" value="1"/>
</dbReference>
<keyword evidence="11" id="KW-1207">Sterol metabolism</keyword>
<evidence type="ECO:0000256" key="10">
    <source>
        <dbReference type="ARBA" id="ARBA00023136"/>
    </source>
</evidence>
<evidence type="ECO:0000256" key="3">
    <source>
        <dbReference type="ARBA" id="ARBA00022516"/>
    </source>
</evidence>
<evidence type="ECO:0000313" key="14">
    <source>
        <dbReference type="EMBL" id="CAL1713388.1"/>
    </source>
</evidence>
<evidence type="ECO:0000256" key="4">
    <source>
        <dbReference type="ARBA" id="ARBA00022692"/>
    </source>
</evidence>
<evidence type="ECO:0000256" key="6">
    <source>
        <dbReference type="ARBA" id="ARBA00022989"/>
    </source>
</evidence>
<keyword evidence="6 13" id="KW-1133">Transmembrane helix</keyword>
<evidence type="ECO:0000256" key="12">
    <source>
        <dbReference type="ARBA" id="ARBA00023221"/>
    </source>
</evidence>
<accession>A0ABP1E024</accession>
<dbReference type="Proteomes" id="UP001497453">
    <property type="component" value="Chromosome 7"/>
</dbReference>
<keyword evidence="3" id="KW-0444">Lipid biosynthesis</keyword>
<sequence>MKMQRNTYKAGTNDTDDRLGLFDVASNVLWPSAGEETHPRVQIIVRLPNIKHFPNSSTPIAYFDLRRLRTNMGTSSELNPRTKHYEFLGPLGALFITLGVPATTYALYFTCSESSGGCPPALDTLYPKLVEAVTSEDWWWSLWDQEAAVAYLAWYAYCVLAWLIIPGDWVEGGVMRNGQKKSYKINAFSTFLLTMGLTTGFIYRFGPESFTFIYDHWVGFITASILMSVVQGLLCYLVSFRSGALLALGGNSGNPIYDFFVGRELNPSLGSFDLKSFNELRPGLILWVLADISCACKQYVSRGGNVTDSMWLVLAFQTWYVVDGLYNEPAILTTMDITTDGFGFMLGVGDLAWVPFVYSLQARYLVFNQVELGPIHTAIICFVNLLGYYIFRDANGEKNNFRNGLNPKNLQYMTTESGSKLLTSGWWGRSRHPNYFGDLLMALAWSLPTGAETPITYFYVTYFTVLLIHRQRRDDAHCEKKYGKDWKKYCEIVPSRIIPYIY</sequence>
<evidence type="ECO:0000313" key="15">
    <source>
        <dbReference type="Proteomes" id="UP001497453"/>
    </source>
</evidence>
<gene>
    <name evidence="14" type="ORF">GFSPODELE1_LOCUS9280</name>
</gene>
<feature type="transmembrane region" description="Helical" evidence="13">
    <location>
        <begin position="342"/>
        <end position="360"/>
    </location>
</feature>
<proteinExistence type="inferred from homology"/>
<evidence type="ECO:0000256" key="9">
    <source>
        <dbReference type="ARBA" id="ARBA00023098"/>
    </source>
</evidence>
<evidence type="ECO:0000256" key="11">
    <source>
        <dbReference type="ARBA" id="ARBA00023166"/>
    </source>
</evidence>
<evidence type="ECO:0008006" key="16">
    <source>
        <dbReference type="Google" id="ProtNLM"/>
    </source>
</evidence>
<evidence type="ECO:0000256" key="7">
    <source>
        <dbReference type="ARBA" id="ARBA00023002"/>
    </source>
</evidence>
<comment type="subcellular location">
    <subcellularLocation>
        <location evidence="1">Membrane</location>
        <topology evidence="1">Multi-pass membrane protein</topology>
    </subcellularLocation>
</comment>
<keyword evidence="7" id="KW-0560">Oxidoreductase</keyword>
<evidence type="ECO:0000256" key="5">
    <source>
        <dbReference type="ARBA" id="ARBA00022955"/>
    </source>
</evidence>
<feature type="transmembrane region" description="Helical" evidence="13">
    <location>
        <begin position="148"/>
        <end position="165"/>
    </location>
</feature>
<evidence type="ECO:0000256" key="8">
    <source>
        <dbReference type="ARBA" id="ARBA00023011"/>
    </source>
</evidence>
<name>A0ABP1E024_9APHY</name>
<protein>
    <recommendedName>
        <fullName evidence="16">Delta(14)-sterol reductase</fullName>
    </recommendedName>
</protein>
<feature type="transmembrane region" description="Helical" evidence="13">
    <location>
        <begin position="87"/>
        <end position="108"/>
    </location>
</feature>
<dbReference type="Gene3D" id="1.20.120.1630">
    <property type="match status" value="1"/>
</dbReference>
<keyword evidence="4 13" id="KW-0812">Transmembrane</keyword>
<organism evidence="14 15">
    <name type="scientific">Somion occarium</name>
    <dbReference type="NCBI Taxonomy" id="3059160"/>
    <lineage>
        <taxon>Eukaryota</taxon>
        <taxon>Fungi</taxon>
        <taxon>Dikarya</taxon>
        <taxon>Basidiomycota</taxon>
        <taxon>Agaricomycotina</taxon>
        <taxon>Agaricomycetes</taxon>
        <taxon>Polyporales</taxon>
        <taxon>Cerrenaceae</taxon>
        <taxon>Somion</taxon>
    </lineage>
</organism>
<feature type="transmembrane region" description="Helical" evidence="13">
    <location>
        <begin position="217"/>
        <end position="238"/>
    </location>
</feature>
<reference evidence="15" key="1">
    <citation type="submission" date="2024-04" db="EMBL/GenBank/DDBJ databases">
        <authorList>
            <person name="Shaw F."/>
            <person name="Minotto A."/>
        </authorList>
    </citation>
    <scope>NUCLEOTIDE SEQUENCE [LARGE SCALE GENOMIC DNA]</scope>
</reference>
<keyword evidence="12" id="KW-0753">Steroid metabolism</keyword>
<dbReference type="PROSITE" id="PS01018">
    <property type="entry name" value="STEROL_REDUCT_2"/>
    <property type="match status" value="1"/>
</dbReference>
<dbReference type="PANTHER" id="PTHR21257">
    <property type="entry name" value="DELTA(14)-STEROL REDUCTASE"/>
    <property type="match status" value="1"/>
</dbReference>
<dbReference type="EMBL" id="OZ037950">
    <property type="protein sequence ID" value="CAL1713388.1"/>
    <property type="molecule type" value="Genomic_DNA"/>
</dbReference>
<keyword evidence="5" id="KW-0752">Steroid biosynthesis</keyword>
<evidence type="ECO:0000256" key="2">
    <source>
        <dbReference type="ARBA" id="ARBA00005402"/>
    </source>
</evidence>
<feature type="transmembrane region" description="Helical" evidence="13">
    <location>
        <begin position="372"/>
        <end position="391"/>
    </location>
</feature>
<dbReference type="InterPro" id="IPR001171">
    <property type="entry name" value="ERG24_DHCR-like"/>
</dbReference>
<dbReference type="PANTHER" id="PTHR21257:SF52">
    <property type="entry name" value="DELTA(14)-STEROL REDUCTASE TM7SF2"/>
    <property type="match status" value="1"/>
</dbReference>
<evidence type="ECO:0000256" key="13">
    <source>
        <dbReference type="SAM" id="Phobius"/>
    </source>
</evidence>